<dbReference type="Proteomes" id="UP001209694">
    <property type="component" value="Unassembled WGS sequence"/>
</dbReference>
<evidence type="ECO:0000256" key="1">
    <source>
        <dbReference type="ARBA" id="ARBA00004651"/>
    </source>
</evidence>
<name>A0AAW5V7D3_9LEPT</name>
<dbReference type="InterPro" id="IPR004089">
    <property type="entry name" value="MCPsignal_dom"/>
</dbReference>
<evidence type="ECO:0000256" key="8">
    <source>
        <dbReference type="ARBA" id="ARBA00029447"/>
    </source>
</evidence>
<keyword evidence="7 9" id="KW-0807">Transducer</keyword>
<gene>
    <name evidence="13" type="ORF">ND810_01540</name>
</gene>
<reference evidence="13" key="1">
    <citation type="submission" date="2022-06" db="EMBL/GenBank/DDBJ databases">
        <title>Leptospira isolates from biofilms formed at urban environments.</title>
        <authorList>
            <person name="Ribeiro P.S."/>
            <person name="Sousa T."/>
            <person name="Carvalho N."/>
            <person name="Aburjaile F."/>
            <person name="Neves F."/>
            <person name="Oliveira D."/>
            <person name="Blanco L."/>
            <person name="Lima J."/>
            <person name="Costa F."/>
            <person name="Brenig B."/>
            <person name="Soares S."/>
            <person name="Ramos R."/>
            <person name="Goes-Neto A."/>
            <person name="Matiuzzi M."/>
            <person name="Azevedo V."/>
            <person name="Ristow P."/>
        </authorList>
    </citation>
    <scope>NUCLEOTIDE SEQUENCE</scope>
    <source>
        <strain evidence="13">VSF7</strain>
    </source>
</reference>
<dbReference type="PROSITE" id="PS50111">
    <property type="entry name" value="CHEMOTAXIS_TRANSDUC_2"/>
    <property type="match status" value="1"/>
</dbReference>
<feature type="domain" description="Methyl-accepting transducer" evidence="11">
    <location>
        <begin position="370"/>
        <end position="627"/>
    </location>
</feature>
<dbReference type="SMART" id="SM00304">
    <property type="entry name" value="HAMP"/>
    <property type="match status" value="1"/>
</dbReference>
<evidence type="ECO:0000256" key="2">
    <source>
        <dbReference type="ARBA" id="ARBA00022475"/>
    </source>
</evidence>
<dbReference type="RefSeq" id="WP_100716216.1">
    <property type="nucleotide sequence ID" value="NZ_JAMQPS010000001.1"/>
</dbReference>
<evidence type="ECO:0000256" key="7">
    <source>
        <dbReference type="ARBA" id="ARBA00023224"/>
    </source>
</evidence>
<evidence type="ECO:0000313" key="13">
    <source>
        <dbReference type="EMBL" id="MCW7513822.1"/>
    </source>
</evidence>
<dbReference type="EMBL" id="JAMQQD010000001">
    <property type="protein sequence ID" value="MCW7513822.1"/>
    <property type="molecule type" value="Genomic_DNA"/>
</dbReference>
<dbReference type="CDD" id="cd12912">
    <property type="entry name" value="PDC2_MCP_like"/>
    <property type="match status" value="1"/>
</dbReference>
<proteinExistence type="inferred from homology"/>
<keyword evidence="4 10" id="KW-0812">Transmembrane</keyword>
<dbReference type="Gene3D" id="3.30.450.20">
    <property type="entry name" value="PAS domain"/>
    <property type="match status" value="1"/>
</dbReference>
<dbReference type="PROSITE" id="PS50885">
    <property type="entry name" value="HAMP"/>
    <property type="match status" value="1"/>
</dbReference>
<comment type="caution">
    <text evidence="13">The sequence shown here is derived from an EMBL/GenBank/DDBJ whole genome shotgun (WGS) entry which is preliminary data.</text>
</comment>
<accession>A0AAW5V7D3</accession>
<evidence type="ECO:0000256" key="10">
    <source>
        <dbReference type="SAM" id="Phobius"/>
    </source>
</evidence>
<dbReference type="Gene3D" id="1.10.287.950">
    <property type="entry name" value="Methyl-accepting chemotaxis protein"/>
    <property type="match status" value="1"/>
</dbReference>
<keyword evidence="3" id="KW-0145">Chemotaxis</keyword>
<dbReference type="Pfam" id="PF02743">
    <property type="entry name" value="dCache_1"/>
    <property type="match status" value="1"/>
</dbReference>
<dbReference type="SMART" id="SM00283">
    <property type="entry name" value="MA"/>
    <property type="match status" value="1"/>
</dbReference>
<feature type="transmembrane region" description="Helical" evidence="10">
    <location>
        <begin position="282"/>
        <end position="305"/>
    </location>
</feature>
<dbReference type="Pfam" id="PF00672">
    <property type="entry name" value="HAMP"/>
    <property type="match status" value="1"/>
</dbReference>
<evidence type="ECO:0000313" key="14">
    <source>
        <dbReference type="Proteomes" id="UP001209694"/>
    </source>
</evidence>
<evidence type="ECO:0000256" key="3">
    <source>
        <dbReference type="ARBA" id="ARBA00022500"/>
    </source>
</evidence>
<dbReference type="GO" id="GO:0006935">
    <property type="term" value="P:chemotaxis"/>
    <property type="evidence" value="ECO:0007669"/>
    <property type="project" value="UniProtKB-KW"/>
</dbReference>
<dbReference type="InterPro" id="IPR003660">
    <property type="entry name" value="HAMP_dom"/>
</dbReference>
<dbReference type="CDD" id="cd06225">
    <property type="entry name" value="HAMP"/>
    <property type="match status" value="1"/>
</dbReference>
<dbReference type="GO" id="GO:0007165">
    <property type="term" value="P:signal transduction"/>
    <property type="evidence" value="ECO:0007669"/>
    <property type="project" value="UniProtKB-KW"/>
</dbReference>
<evidence type="ECO:0000256" key="4">
    <source>
        <dbReference type="ARBA" id="ARBA00022692"/>
    </source>
</evidence>
<dbReference type="GO" id="GO:0005886">
    <property type="term" value="C:plasma membrane"/>
    <property type="evidence" value="ECO:0007669"/>
    <property type="project" value="UniProtKB-SubCell"/>
</dbReference>
<dbReference type="AlphaFoldDB" id="A0AAW5V7D3"/>
<comment type="subcellular location">
    <subcellularLocation>
        <location evidence="1">Cell membrane</location>
        <topology evidence="1">Multi-pass membrane protein</topology>
    </subcellularLocation>
</comment>
<dbReference type="Pfam" id="PF00015">
    <property type="entry name" value="MCPsignal"/>
    <property type="match status" value="1"/>
</dbReference>
<keyword evidence="2" id="KW-1003">Cell membrane</keyword>
<keyword evidence="6 10" id="KW-0472">Membrane</keyword>
<dbReference type="PANTHER" id="PTHR32089">
    <property type="entry name" value="METHYL-ACCEPTING CHEMOTAXIS PROTEIN MCPB"/>
    <property type="match status" value="1"/>
</dbReference>
<evidence type="ECO:0000259" key="12">
    <source>
        <dbReference type="PROSITE" id="PS50885"/>
    </source>
</evidence>
<evidence type="ECO:0000256" key="5">
    <source>
        <dbReference type="ARBA" id="ARBA00022989"/>
    </source>
</evidence>
<comment type="similarity">
    <text evidence="8">Belongs to the methyl-accepting chemotaxis (MCP) protein family.</text>
</comment>
<dbReference type="SUPFAM" id="SSF58104">
    <property type="entry name" value="Methyl-accepting chemotaxis protein (MCP) signaling domain"/>
    <property type="match status" value="1"/>
</dbReference>
<evidence type="ECO:0000256" key="9">
    <source>
        <dbReference type="PROSITE-ProRule" id="PRU00284"/>
    </source>
</evidence>
<dbReference type="InterPro" id="IPR033479">
    <property type="entry name" value="dCache_1"/>
</dbReference>
<evidence type="ECO:0000259" key="11">
    <source>
        <dbReference type="PROSITE" id="PS50111"/>
    </source>
</evidence>
<dbReference type="PANTHER" id="PTHR32089:SF112">
    <property type="entry name" value="LYSOZYME-LIKE PROTEIN-RELATED"/>
    <property type="match status" value="1"/>
</dbReference>
<organism evidence="13 14">
    <name type="scientific">Leptospira levettii</name>
    <dbReference type="NCBI Taxonomy" id="2023178"/>
    <lineage>
        <taxon>Bacteria</taxon>
        <taxon>Pseudomonadati</taxon>
        <taxon>Spirochaetota</taxon>
        <taxon>Spirochaetia</taxon>
        <taxon>Leptospirales</taxon>
        <taxon>Leptospiraceae</taxon>
        <taxon>Leptospira</taxon>
    </lineage>
</organism>
<feature type="domain" description="HAMP" evidence="12">
    <location>
        <begin position="306"/>
        <end position="358"/>
    </location>
</feature>
<keyword evidence="5 10" id="KW-1133">Transmembrane helix</keyword>
<feature type="transmembrane region" description="Helical" evidence="10">
    <location>
        <begin position="9"/>
        <end position="32"/>
    </location>
</feature>
<evidence type="ECO:0000256" key="6">
    <source>
        <dbReference type="ARBA" id="ARBA00023136"/>
    </source>
</evidence>
<protein>
    <submittedName>
        <fullName evidence="13">Methyl-accepting chemotaxis protein</fullName>
    </submittedName>
</protein>
<sequence length="667" mass="73338">MKIQNLKTIIIAFSTFIILILTIGISSFSYFIGKEFIVNAYIGEMKNVAKLSSKQIKNFFDEQFILAELISSNPDFSDHCIKQDRNYLDLIMMNISKKYGFYENVFLSSAEENPIVFSDASGKAIGFRWGKTGFDDNIKAALGGKKLLSKVNRSPVTQEPVAVLTVPVFQGNKVIAILGFAISLNHLTDEVINEVKIGSDGFIAITDNEGQVIGHPDKSLILNLNLKELEWGNKLLKLKSNEHMEYFFGKEKIATVMDVEGYNIKLSAIATKSEILSIVHEMLFKICIFAFIILTISVFSFYRLVKNRLQPISNLRDIFKKMTTGNLSQSLEIIYEDEIGELSKDTNYFLNHLKKIISEIQFISQELASSAAQLSSSSDSFSGGAQATAASAEQMSATVEEMSASMENITGSIDIQHHNISQFQIKIQDLANSVKRVGDEINLTLSRMKSISIQATEGERSLTGMNSMIDNILKSSDEMKEIIAIINEISDQTQLLALNAAIEAARAGDAGRGFAVVAEEISKLSIRTASSIKSISEMIGKNAQELNGGAKSIQTSTTLLQDIIRNINGVSEAMDSLYSNMSSQAEINQAVLENSTIVKGESDQIKIAAKEQRGAVREISTVITQINEHTINTAAGAEQMSSSAKNLSTTADKLKDICDQFQVTESE</sequence>